<proteinExistence type="predicted"/>
<dbReference type="AlphaFoldDB" id="A0A6M7U2K5"/>
<gene>
    <name evidence="1" type="ORF">A8145_30920</name>
</gene>
<dbReference type="Proteomes" id="UP000093737">
    <property type="component" value="Unassembled WGS sequence"/>
</dbReference>
<comment type="caution">
    <text evidence="1">The sequence shown here is derived from an EMBL/GenBank/DDBJ whole genome shotgun (WGS) entry which is preliminary data.</text>
</comment>
<name>A0A6M7U2K5_RHILI</name>
<accession>A0A6M7U2K5</accession>
<evidence type="ECO:0000313" key="1">
    <source>
        <dbReference type="EMBL" id="OBQ66814.1"/>
    </source>
</evidence>
<sequence>MAQPSNEIRDILVQSRAERQALFGPVSELSRRLQPTHLVQVSTHYAKQKVIGVLGGVTDAVKENGGTAAAVALGAVAVFDAGRRSAGGNVPAGVAGADIETLVSGGHVDAGPSRYHAAQRSVVSNIDRTKAIAGSAAGLFIGHAIGRAFRPTAKEQALFGKAADEVRDVAAQFVSEHKRGAKIAAAEAFGFARYGAAFLAVLALASDYFVRNEEARNPPDM</sequence>
<protein>
    <submittedName>
        <fullName evidence="1">Uncharacterized protein</fullName>
    </submittedName>
</protein>
<reference evidence="1 2" key="1">
    <citation type="submission" date="2016-05" db="EMBL/GenBank/DDBJ databases">
        <authorList>
            <person name="Ramsay J.P."/>
        </authorList>
    </citation>
    <scope>NUCLEOTIDE SEQUENCE [LARGE SCALE GENOMIC DNA]</scope>
    <source>
        <strain evidence="1 2">NZP2042</strain>
    </source>
</reference>
<dbReference type="EMBL" id="LYTK01000010">
    <property type="protein sequence ID" value="OBQ66814.1"/>
    <property type="molecule type" value="Genomic_DNA"/>
</dbReference>
<dbReference type="RefSeq" id="WP_056571247.1">
    <property type="nucleotide sequence ID" value="NZ_CP033334.1"/>
</dbReference>
<evidence type="ECO:0000313" key="2">
    <source>
        <dbReference type="Proteomes" id="UP000093737"/>
    </source>
</evidence>
<organism evidence="1 2">
    <name type="scientific">Rhizobium loti</name>
    <name type="common">Mesorhizobium loti</name>
    <dbReference type="NCBI Taxonomy" id="381"/>
    <lineage>
        <taxon>Bacteria</taxon>
        <taxon>Pseudomonadati</taxon>
        <taxon>Pseudomonadota</taxon>
        <taxon>Alphaproteobacteria</taxon>
        <taxon>Hyphomicrobiales</taxon>
        <taxon>Phyllobacteriaceae</taxon>
        <taxon>Mesorhizobium</taxon>
    </lineage>
</organism>